<feature type="non-terminal residue" evidence="2">
    <location>
        <position position="846"/>
    </location>
</feature>
<feature type="transmembrane region" description="Helical" evidence="1">
    <location>
        <begin position="673"/>
        <end position="698"/>
    </location>
</feature>
<keyword evidence="1" id="KW-0472">Membrane</keyword>
<name>A0A1W0A024_9STRA</name>
<feature type="transmembrane region" description="Helical" evidence="1">
    <location>
        <begin position="587"/>
        <end position="613"/>
    </location>
</feature>
<feature type="transmembrane region" description="Helical" evidence="1">
    <location>
        <begin position="633"/>
        <end position="653"/>
    </location>
</feature>
<keyword evidence="1" id="KW-0812">Transmembrane</keyword>
<accession>A0A1W0A024</accession>
<dbReference type="Proteomes" id="UP000243217">
    <property type="component" value="Unassembled WGS sequence"/>
</dbReference>
<dbReference type="AlphaFoldDB" id="A0A1W0A024"/>
<feature type="transmembrane region" description="Helical" evidence="1">
    <location>
        <begin position="760"/>
        <end position="781"/>
    </location>
</feature>
<dbReference type="EMBL" id="JNBS01000820">
    <property type="protein sequence ID" value="OQS03625.1"/>
    <property type="molecule type" value="Genomic_DNA"/>
</dbReference>
<gene>
    <name evidence="2" type="ORF">THRCLA_21119</name>
</gene>
<evidence type="ECO:0008006" key="4">
    <source>
        <dbReference type="Google" id="ProtNLM"/>
    </source>
</evidence>
<organism evidence="2 3">
    <name type="scientific">Thraustotheca clavata</name>
    <dbReference type="NCBI Taxonomy" id="74557"/>
    <lineage>
        <taxon>Eukaryota</taxon>
        <taxon>Sar</taxon>
        <taxon>Stramenopiles</taxon>
        <taxon>Oomycota</taxon>
        <taxon>Saprolegniomycetes</taxon>
        <taxon>Saprolegniales</taxon>
        <taxon>Achlyaceae</taxon>
        <taxon>Thraustotheca</taxon>
    </lineage>
</organism>
<keyword evidence="1" id="KW-1133">Transmembrane helix</keyword>
<feature type="transmembrane region" description="Helical" evidence="1">
    <location>
        <begin position="710"/>
        <end position="730"/>
    </location>
</feature>
<protein>
    <recommendedName>
        <fullName evidence="4">Transmembrane protein</fullName>
    </recommendedName>
</protein>
<sequence>MKHNFFWSMLQLGTIAGIVYILSSLLLSVVYVQILTPSFANDLWWANYTLSGNQALLIDIINQFLTTNSNGTFDVLASQAIVFKEYSTNPSYATLYFSYIHTEILGRLTSIEYAVKNLRQLSPYWTMRMNVQHCWVDFNQTFEIAHTELRQARCKANYQQNAAAYLEAILRNQRWSAFVTLWGGNGNRFNIAIERGLQETLRGREFLSQVSTAYALTSIDQELTYWKSFNFTRFELQWQNRWQAGISETILIENAFGMQQEITLKALDQVVGPWSSQALFWIPLQDFFNAMQLNRSLIRGTSRYFGANISTQLPAINLETYRGIASSNGSLTGIAQLFHTQIGPYLSIDIRMVPIPSELLLAYNLFIKSLYSQLVADTQLLNYLSSMGDVSITPIPSTWSNMTYLAGDPMCTAGTPTSYLQQSFDFTIDCSHPNPFTLSLSRHNLLFALNALQPMPNIDKFICSLTTKLSLCLDSITSGRFVTQGLEFSNELNFLTNSIPAQIKQIKVGIMQYANASGKLYLMHQLLLTDDIHWNFFGWCFLAEWAAGTREVLTFEGDVASVVLISNAYPEQKYVASGRTIQSATKLVLSLVRISTVVSIVVGAITLLCTVFAKSKVVWQNLFYYNRLVGSIWIGRPLALLRGMSAILILATSQLSLTSTNGYTKFVFDPRPILQTFVIVGEANWIVYVLSDILVIIFRDTARIYDPLSSAIIWCTLVAIELLIPVNLSIEIDRQCVGNDMDYGLFCSSGRVQVGSYSRVWLILGIQVIGVLLIAVCASFYHNPSLLSTRLFLSSTPDVLTKPLHVVDSKPTYDLATCTLCGLLPLPSSYQFDLTLWTVLRDHTSD</sequence>
<comment type="caution">
    <text evidence="2">The sequence shown here is derived from an EMBL/GenBank/DDBJ whole genome shotgun (WGS) entry which is preliminary data.</text>
</comment>
<evidence type="ECO:0000313" key="2">
    <source>
        <dbReference type="EMBL" id="OQS03625.1"/>
    </source>
</evidence>
<evidence type="ECO:0000313" key="3">
    <source>
        <dbReference type="Proteomes" id="UP000243217"/>
    </source>
</evidence>
<reference evidence="2 3" key="1">
    <citation type="journal article" date="2014" name="Genome Biol. Evol.">
        <title>The secreted proteins of Achlya hypogyna and Thraustotheca clavata identify the ancestral oomycete secretome and reveal gene acquisitions by horizontal gene transfer.</title>
        <authorList>
            <person name="Misner I."/>
            <person name="Blouin N."/>
            <person name="Leonard G."/>
            <person name="Richards T.A."/>
            <person name="Lane C.E."/>
        </authorList>
    </citation>
    <scope>NUCLEOTIDE SEQUENCE [LARGE SCALE GENOMIC DNA]</scope>
    <source>
        <strain evidence="2 3">ATCC 34112</strain>
    </source>
</reference>
<keyword evidence="3" id="KW-1185">Reference proteome</keyword>
<evidence type="ECO:0000256" key="1">
    <source>
        <dbReference type="SAM" id="Phobius"/>
    </source>
</evidence>
<proteinExistence type="predicted"/>
<dbReference type="OrthoDB" id="73567at2759"/>
<feature type="transmembrane region" description="Helical" evidence="1">
    <location>
        <begin position="12"/>
        <end position="32"/>
    </location>
</feature>